<dbReference type="OrthoDB" id="422086at2759"/>
<keyword evidence="4 5" id="KW-0472">Membrane</keyword>
<dbReference type="EC" id="2.1.1.100" evidence="5"/>
<dbReference type="InterPro" id="IPR007269">
    <property type="entry name" value="ICMT_MeTrfase"/>
</dbReference>
<dbReference type="Gene3D" id="1.20.120.1630">
    <property type="match status" value="1"/>
</dbReference>
<evidence type="ECO:0000256" key="2">
    <source>
        <dbReference type="ARBA" id="ARBA00022692"/>
    </source>
</evidence>
<keyword evidence="5" id="KW-0949">S-adenosyl-L-methionine</keyword>
<comment type="similarity">
    <text evidence="5">Belongs to the class VI-like SAM-binding methyltransferase superfamily. Isoprenylcysteine carboxyl methyltransferase family.</text>
</comment>
<dbReference type="Pfam" id="PF04140">
    <property type="entry name" value="ICMT"/>
    <property type="match status" value="1"/>
</dbReference>
<evidence type="ECO:0000256" key="6">
    <source>
        <dbReference type="SAM" id="SignalP"/>
    </source>
</evidence>
<sequence length="235" mass="26251">MALEKLSLLFALSVLLYISATPPNSAPSHKEISKYPRGDHLSGRTAAVSKTLTLSFIFCEILVIISTHYPTNVFAEMTMATLMRTSSHEFHLPATTPIFVVGFFLTLCGAYVRWSSYRALGLLFTFELSIRDQHKLITTGPYSIVRHPSYTGAVSTCTGILLCVFGPGSWIFECGWLDLLSIKILVVLVTAAHTTMVFLLLSRMGPEDKMMRKEFGLQWDEWAKNVSYKLVPGIF</sequence>
<evidence type="ECO:0000256" key="5">
    <source>
        <dbReference type="RuleBase" id="RU362022"/>
    </source>
</evidence>
<dbReference type="Proteomes" id="UP000799118">
    <property type="component" value="Unassembled WGS sequence"/>
</dbReference>
<feature type="transmembrane region" description="Helical" evidence="5">
    <location>
        <begin position="180"/>
        <end position="202"/>
    </location>
</feature>
<feature type="signal peptide" evidence="6">
    <location>
        <begin position="1"/>
        <end position="20"/>
    </location>
</feature>
<gene>
    <name evidence="7" type="ORF">BT96DRAFT_959658</name>
</gene>
<protein>
    <recommendedName>
        <fullName evidence="5">Protein-S-isoprenylcysteine O-methyltransferase</fullName>
        <ecNumber evidence="5">2.1.1.100</ecNumber>
    </recommendedName>
</protein>
<dbReference type="GO" id="GO:0032259">
    <property type="term" value="P:methylation"/>
    <property type="evidence" value="ECO:0007669"/>
    <property type="project" value="UniProtKB-KW"/>
</dbReference>
<keyword evidence="3 5" id="KW-1133">Transmembrane helix</keyword>
<evidence type="ECO:0000256" key="3">
    <source>
        <dbReference type="ARBA" id="ARBA00022989"/>
    </source>
</evidence>
<reference evidence="7" key="1">
    <citation type="journal article" date="2019" name="Environ. Microbiol.">
        <title>Fungal ecological strategies reflected in gene transcription - a case study of two litter decomposers.</title>
        <authorList>
            <person name="Barbi F."/>
            <person name="Kohler A."/>
            <person name="Barry K."/>
            <person name="Baskaran P."/>
            <person name="Daum C."/>
            <person name="Fauchery L."/>
            <person name="Ihrmark K."/>
            <person name="Kuo A."/>
            <person name="LaButti K."/>
            <person name="Lipzen A."/>
            <person name="Morin E."/>
            <person name="Grigoriev I.V."/>
            <person name="Henrissat B."/>
            <person name="Lindahl B."/>
            <person name="Martin F."/>
        </authorList>
    </citation>
    <scope>NUCLEOTIDE SEQUENCE</scope>
    <source>
        <strain evidence="7">JB14</strain>
    </source>
</reference>
<keyword evidence="6" id="KW-0732">Signal</keyword>
<comment type="caution">
    <text evidence="5">Lacks conserved residue(s) required for the propagation of feature annotation.</text>
</comment>
<dbReference type="AlphaFoldDB" id="A0A6A4H0W5"/>
<dbReference type="PANTHER" id="PTHR12714">
    <property type="entry name" value="PROTEIN-S ISOPRENYLCYSTEINE O-METHYLTRANSFERASE"/>
    <property type="match status" value="1"/>
</dbReference>
<dbReference type="EMBL" id="ML769640">
    <property type="protein sequence ID" value="KAE9390975.1"/>
    <property type="molecule type" value="Genomic_DNA"/>
</dbReference>
<keyword evidence="2 5" id="KW-0812">Transmembrane</keyword>
<comment type="catalytic activity">
    <reaction evidence="5">
        <text>[protein]-C-terminal S-[(2E,6E)-farnesyl]-L-cysteine + S-adenosyl-L-methionine = [protein]-C-terminal S-[(2E,6E)-farnesyl]-L-cysteine methyl ester + S-adenosyl-L-homocysteine</text>
        <dbReference type="Rhea" id="RHEA:21672"/>
        <dbReference type="Rhea" id="RHEA-COMP:12125"/>
        <dbReference type="Rhea" id="RHEA-COMP:12126"/>
        <dbReference type="ChEBI" id="CHEBI:57856"/>
        <dbReference type="ChEBI" id="CHEBI:59789"/>
        <dbReference type="ChEBI" id="CHEBI:90510"/>
        <dbReference type="ChEBI" id="CHEBI:90511"/>
        <dbReference type="EC" id="2.1.1.100"/>
    </reaction>
</comment>
<dbReference type="GO" id="GO:0004671">
    <property type="term" value="F:protein C-terminal S-isoprenylcysteine carboxyl O-methyltransferase activity"/>
    <property type="evidence" value="ECO:0007669"/>
    <property type="project" value="UniProtKB-EC"/>
</dbReference>
<dbReference type="PANTHER" id="PTHR12714:SF9">
    <property type="entry name" value="PROTEIN-S-ISOPRENYLCYSTEINE O-METHYLTRANSFERASE"/>
    <property type="match status" value="1"/>
</dbReference>
<evidence type="ECO:0000313" key="7">
    <source>
        <dbReference type="EMBL" id="KAE9390975.1"/>
    </source>
</evidence>
<proteinExistence type="inferred from homology"/>
<keyword evidence="5" id="KW-0256">Endoplasmic reticulum</keyword>
<feature type="transmembrane region" description="Helical" evidence="5">
    <location>
        <begin position="90"/>
        <end position="112"/>
    </location>
</feature>
<evidence type="ECO:0000256" key="4">
    <source>
        <dbReference type="ARBA" id="ARBA00023136"/>
    </source>
</evidence>
<keyword evidence="5" id="KW-0489">Methyltransferase</keyword>
<organism evidence="7 8">
    <name type="scientific">Gymnopus androsaceus JB14</name>
    <dbReference type="NCBI Taxonomy" id="1447944"/>
    <lineage>
        <taxon>Eukaryota</taxon>
        <taxon>Fungi</taxon>
        <taxon>Dikarya</taxon>
        <taxon>Basidiomycota</taxon>
        <taxon>Agaricomycotina</taxon>
        <taxon>Agaricomycetes</taxon>
        <taxon>Agaricomycetidae</taxon>
        <taxon>Agaricales</taxon>
        <taxon>Marasmiineae</taxon>
        <taxon>Omphalotaceae</taxon>
        <taxon>Gymnopus</taxon>
    </lineage>
</organism>
<keyword evidence="5" id="KW-0808">Transferase</keyword>
<name>A0A6A4H0W5_9AGAR</name>
<evidence type="ECO:0000313" key="8">
    <source>
        <dbReference type="Proteomes" id="UP000799118"/>
    </source>
</evidence>
<accession>A0A6A4H0W5</accession>
<keyword evidence="8" id="KW-1185">Reference proteome</keyword>
<evidence type="ECO:0000256" key="1">
    <source>
        <dbReference type="ARBA" id="ARBA00004141"/>
    </source>
</evidence>
<feature type="chain" id="PRO_5025436039" description="Protein-S-isoprenylcysteine O-methyltransferase" evidence="6">
    <location>
        <begin position="21"/>
        <end position="235"/>
    </location>
</feature>
<dbReference type="GO" id="GO:0005789">
    <property type="term" value="C:endoplasmic reticulum membrane"/>
    <property type="evidence" value="ECO:0007669"/>
    <property type="project" value="UniProtKB-SubCell"/>
</dbReference>
<feature type="transmembrane region" description="Helical" evidence="5">
    <location>
        <begin position="52"/>
        <end position="69"/>
    </location>
</feature>
<comment type="subcellular location">
    <subcellularLocation>
        <location evidence="5">Endoplasmic reticulum membrane</location>
        <topology evidence="5">Multi-pass membrane protein</topology>
    </subcellularLocation>
    <subcellularLocation>
        <location evidence="1">Membrane</location>
        <topology evidence="1">Multi-pass membrane protein</topology>
    </subcellularLocation>
</comment>